<sequence length="183" mass="20967">MANLQTQFKSYNAKLDKELSKYSIFNTVEKRTNVPKTYLALGAGAFVFVLIFFDFAGQLLSNLVGWVYPAYRSFQAIETADKTDDTQWLTYWAVYGFVALVEFFSNIILYWVPFYYLVKTLFFLWLFLPQFKGAETLYTKFLRPVLLQYSGEVDAGLNKLKAKVQAATKEGVSSLVDATTKID</sequence>
<evidence type="ECO:0000256" key="4">
    <source>
        <dbReference type="ARBA" id="ARBA00022989"/>
    </source>
</evidence>
<evidence type="ECO:0000256" key="3">
    <source>
        <dbReference type="ARBA" id="ARBA00022692"/>
    </source>
</evidence>
<name>A0A9N8W7H1_9GLOM</name>
<comment type="caution">
    <text evidence="6">Lacks conserved residue(s) required for the propagation of feature annotation.</text>
</comment>
<keyword evidence="5 6" id="KW-0472">Membrane</keyword>
<accession>A0A9N8W7H1</accession>
<comment type="caution">
    <text evidence="7">The sequence shown here is derived from an EMBL/GenBank/DDBJ whole genome shotgun (WGS) entry which is preliminary data.</text>
</comment>
<dbReference type="Proteomes" id="UP000789572">
    <property type="component" value="Unassembled WGS sequence"/>
</dbReference>
<evidence type="ECO:0000256" key="6">
    <source>
        <dbReference type="RuleBase" id="RU362006"/>
    </source>
</evidence>
<comment type="similarity">
    <text evidence="2 6">Belongs to the DP1 family.</text>
</comment>
<protein>
    <recommendedName>
        <fullName evidence="6">Protein YOP1</fullName>
    </recommendedName>
</protein>
<dbReference type="OrthoDB" id="10009287at2759"/>
<reference evidence="7" key="1">
    <citation type="submission" date="2021-06" db="EMBL/GenBank/DDBJ databases">
        <authorList>
            <person name="Kallberg Y."/>
            <person name="Tangrot J."/>
            <person name="Rosling A."/>
        </authorList>
    </citation>
    <scope>NUCLEOTIDE SEQUENCE</scope>
    <source>
        <strain evidence="7">IA702</strain>
    </source>
</reference>
<keyword evidence="4 6" id="KW-1133">Transmembrane helix</keyword>
<dbReference type="PANTHER" id="PTHR12300">
    <property type="entry name" value="HVA22-LIKE PROTEINS"/>
    <property type="match status" value="1"/>
</dbReference>
<gene>
    <name evidence="7" type="ORF">POCULU_LOCUS1228</name>
</gene>
<keyword evidence="3 6" id="KW-0812">Transmembrane</keyword>
<feature type="transmembrane region" description="Helical" evidence="6">
    <location>
        <begin position="92"/>
        <end position="118"/>
    </location>
</feature>
<proteinExistence type="inferred from homology"/>
<organism evidence="7 8">
    <name type="scientific">Paraglomus occultum</name>
    <dbReference type="NCBI Taxonomy" id="144539"/>
    <lineage>
        <taxon>Eukaryota</taxon>
        <taxon>Fungi</taxon>
        <taxon>Fungi incertae sedis</taxon>
        <taxon>Mucoromycota</taxon>
        <taxon>Glomeromycotina</taxon>
        <taxon>Glomeromycetes</taxon>
        <taxon>Paraglomerales</taxon>
        <taxon>Paraglomeraceae</taxon>
        <taxon>Paraglomus</taxon>
    </lineage>
</organism>
<dbReference type="InterPro" id="IPR004345">
    <property type="entry name" value="TB2_DP1_HVA22"/>
</dbReference>
<dbReference type="GO" id="GO:0016020">
    <property type="term" value="C:membrane"/>
    <property type="evidence" value="ECO:0007669"/>
    <property type="project" value="UniProtKB-SubCell"/>
</dbReference>
<comment type="subcellular location">
    <subcellularLocation>
        <location evidence="1 6">Membrane</location>
        <topology evidence="1 6">Multi-pass membrane protein</topology>
    </subcellularLocation>
</comment>
<evidence type="ECO:0000313" key="8">
    <source>
        <dbReference type="Proteomes" id="UP000789572"/>
    </source>
</evidence>
<evidence type="ECO:0000256" key="5">
    <source>
        <dbReference type="ARBA" id="ARBA00023136"/>
    </source>
</evidence>
<dbReference type="Pfam" id="PF03134">
    <property type="entry name" value="TB2_DP1_HVA22"/>
    <property type="match status" value="1"/>
</dbReference>
<dbReference type="PANTHER" id="PTHR12300:SF161">
    <property type="entry name" value="RECEPTOR EXPRESSION-ENHANCING PROTEIN"/>
    <property type="match status" value="1"/>
</dbReference>
<evidence type="ECO:0000256" key="2">
    <source>
        <dbReference type="ARBA" id="ARBA00008573"/>
    </source>
</evidence>
<evidence type="ECO:0000313" key="7">
    <source>
        <dbReference type="EMBL" id="CAG8474791.1"/>
    </source>
</evidence>
<dbReference type="EMBL" id="CAJVPJ010000086">
    <property type="protein sequence ID" value="CAG8474791.1"/>
    <property type="molecule type" value="Genomic_DNA"/>
</dbReference>
<feature type="transmembrane region" description="Helical" evidence="6">
    <location>
        <begin position="38"/>
        <end position="60"/>
    </location>
</feature>
<keyword evidence="8" id="KW-1185">Reference proteome</keyword>
<evidence type="ECO:0000256" key="1">
    <source>
        <dbReference type="ARBA" id="ARBA00004141"/>
    </source>
</evidence>
<dbReference type="AlphaFoldDB" id="A0A9N8W7H1"/>